<dbReference type="InterPro" id="IPR020622">
    <property type="entry name" value="Ala_racemase_pyridoxalP-BS"/>
</dbReference>
<feature type="binding site" evidence="4">
    <location>
        <position position="129"/>
    </location>
    <ligand>
        <name>substrate</name>
    </ligand>
</feature>
<comment type="function">
    <text evidence="4">Catalyzes the interconversion of L-alanine and D-alanine. May also act on other amino acids.</text>
</comment>
<feature type="binding site" evidence="4">
    <location>
        <position position="301"/>
    </location>
    <ligand>
        <name>substrate</name>
    </ligand>
</feature>
<dbReference type="InterPro" id="IPR000821">
    <property type="entry name" value="Ala_racemase"/>
</dbReference>
<dbReference type="PANTHER" id="PTHR30511">
    <property type="entry name" value="ALANINE RACEMASE"/>
    <property type="match status" value="1"/>
</dbReference>
<evidence type="ECO:0000256" key="1">
    <source>
        <dbReference type="ARBA" id="ARBA00001933"/>
    </source>
</evidence>
<organism evidence="6 7">
    <name type="scientific">Streptomyces polychromogenes</name>
    <dbReference type="NCBI Taxonomy" id="67342"/>
    <lineage>
        <taxon>Bacteria</taxon>
        <taxon>Bacillati</taxon>
        <taxon>Actinomycetota</taxon>
        <taxon>Actinomycetes</taxon>
        <taxon>Kitasatosporales</taxon>
        <taxon>Streptomycetaceae</taxon>
        <taxon>Streptomyces</taxon>
    </lineage>
</organism>
<feature type="active site" description="Proton acceptor; specific for L-alanine" evidence="4">
    <location>
        <position position="253"/>
    </location>
</feature>
<dbReference type="InterPro" id="IPR009006">
    <property type="entry name" value="Ala_racemase/Decarboxylase_C"/>
</dbReference>
<dbReference type="PANTHER" id="PTHR30511:SF0">
    <property type="entry name" value="ALANINE RACEMASE, CATABOLIC-RELATED"/>
    <property type="match status" value="1"/>
</dbReference>
<dbReference type="EC" id="5.1.1.1" evidence="4"/>
<evidence type="ECO:0000259" key="5">
    <source>
        <dbReference type="SMART" id="SM01005"/>
    </source>
</evidence>
<dbReference type="Gene3D" id="2.40.37.10">
    <property type="entry name" value="Lyase, Ornithine Decarboxylase, Chain A, domain 1"/>
    <property type="match status" value="1"/>
</dbReference>
<name>A0ABN0V3T2_9ACTN</name>
<evidence type="ECO:0000313" key="6">
    <source>
        <dbReference type="EMBL" id="GAA0273400.1"/>
    </source>
</evidence>
<dbReference type="Gene3D" id="3.20.20.10">
    <property type="entry name" value="Alanine racemase"/>
    <property type="match status" value="1"/>
</dbReference>
<dbReference type="PROSITE" id="PS00395">
    <property type="entry name" value="ALANINE_RACEMASE"/>
    <property type="match status" value="1"/>
</dbReference>
<dbReference type="Pfam" id="PF01168">
    <property type="entry name" value="Ala_racemase_N"/>
    <property type="match status" value="1"/>
</dbReference>
<dbReference type="Proteomes" id="UP001501867">
    <property type="component" value="Unassembled WGS sequence"/>
</dbReference>
<accession>A0ABN0V3T2</accession>
<sequence length="356" mass="38122">MSRPLKAIVHASALAHNLAVMRRIQPGRRMVAVVKADGYGHGLENVVRAAAPEADAFAVSSVEEALALRAVEAHKPVLLLEGFFEEAELPLLERFGLWPVVHSPEQLERLAAYRSELTVWLKADTGMNRLGFRAAECARIVERIRTSMPHITLRGLVSHLSSADDPDSPLTGWQYKEFGHLAVAGAEYSVSNSAGIFTAPTLPDEWLRCGIALYGASPLVGRSAAELGLRPAMTLESELISVRPCLRGDTIGYAATWECPEDMPVGVVAAGYGDGYPRHAPAGTRVLIGGTPVPVIGRICMDMFMVDLRALPGARAGDRVVLWGEGLPVEEIAAGSGTIPNDLLSGLTSRVPRLVA</sequence>
<dbReference type="InterPro" id="IPR001608">
    <property type="entry name" value="Ala_racemase_N"/>
</dbReference>
<comment type="catalytic activity">
    <reaction evidence="4">
        <text>L-alanine = D-alanine</text>
        <dbReference type="Rhea" id="RHEA:20249"/>
        <dbReference type="ChEBI" id="CHEBI:57416"/>
        <dbReference type="ChEBI" id="CHEBI:57972"/>
        <dbReference type="EC" id="5.1.1.1"/>
    </reaction>
</comment>
<proteinExistence type="inferred from homology"/>
<feature type="domain" description="Alanine racemase C-terminal" evidence="5">
    <location>
        <begin position="232"/>
        <end position="356"/>
    </location>
</feature>
<comment type="cofactor">
    <cofactor evidence="1 4">
        <name>pyridoxal 5'-phosphate</name>
        <dbReference type="ChEBI" id="CHEBI:597326"/>
    </cofactor>
</comment>
<dbReference type="InterPro" id="IPR029066">
    <property type="entry name" value="PLP-binding_barrel"/>
</dbReference>
<comment type="similarity">
    <text evidence="4">Belongs to the alanine racemase family.</text>
</comment>
<keyword evidence="3 4" id="KW-0413">Isomerase</keyword>
<comment type="caution">
    <text evidence="6">The sequence shown here is derived from an EMBL/GenBank/DDBJ whole genome shotgun (WGS) entry which is preliminary data.</text>
</comment>
<dbReference type="Pfam" id="PF00842">
    <property type="entry name" value="Ala_racemase_C"/>
    <property type="match status" value="1"/>
</dbReference>
<dbReference type="PRINTS" id="PR00992">
    <property type="entry name" value="ALARACEMASE"/>
</dbReference>
<feature type="modified residue" description="N6-(pyridoxal phosphate)lysine" evidence="4">
    <location>
        <position position="35"/>
    </location>
</feature>
<dbReference type="RefSeq" id="WP_344152615.1">
    <property type="nucleotide sequence ID" value="NZ_BAAABV010000006.1"/>
</dbReference>
<protein>
    <recommendedName>
        <fullName evidence="4">Alanine racemase</fullName>
        <ecNumber evidence="4">5.1.1.1</ecNumber>
    </recommendedName>
</protein>
<evidence type="ECO:0000313" key="7">
    <source>
        <dbReference type="Proteomes" id="UP001501867"/>
    </source>
</evidence>
<dbReference type="InterPro" id="IPR011079">
    <property type="entry name" value="Ala_racemase_C"/>
</dbReference>
<dbReference type="SUPFAM" id="SSF51419">
    <property type="entry name" value="PLP-binding barrel"/>
    <property type="match status" value="1"/>
</dbReference>
<gene>
    <name evidence="6" type="primary">alr_1</name>
    <name evidence="6" type="ORF">GCM10010302_08750</name>
</gene>
<dbReference type="SMART" id="SM01005">
    <property type="entry name" value="Ala_racemase_C"/>
    <property type="match status" value="1"/>
</dbReference>
<feature type="active site" description="Proton acceptor; specific for D-alanine" evidence="4">
    <location>
        <position position="35"/>
    </location>
</feature>
<evidence type="ECO:0000256" key="4">
    <source>
        <dbReference type="HAMAP-Rule" id="MF_01201"/>
    </source>
</evidence>
<dbReference type="SUPFAM" id="SSF50621">
    <property type="entry name" value="Alanine racemase C-terminal domain-like"/>
    <property type="match status" value="1"/>
</dbReference>
<reference evidence="6 7" key="1">
    <citation type="journal article" date="2019" name="Int. J. Syst. Evol. Microbiol.">
        <title>The Global Catalogue of Microorganisms (GCM) 10K type strain sequencing project: providing services to taxonomists for standard genome sequencing and annotation.</title>
        <authorList>
            <consortium name="The Broad Institute Genomics Platform"/>
            <consortium name="The Broad Institute Genome Sequencing Center for Infectious Disease"/>
            <person name="Wu L."/>
            <person name="Ma J."/>
        </authorList>
    </citation>
    <scope>NUCLEOTIDE SEQUENCE [LARGE SCALE GENOMIC DNA]</scope>
    <source>
        <strain evidence="6 7">JCM 4505</strain>
    </source>
</reference>
<keyword evidence="2 4" id="KW-0663">Pyridoxal phosphate</keyword>
<evidence type="ECO:0000256" key="3">
    <source>
        <dbReference type="ARBA" id="ARBA00023235"/>
    </source>
</evidence>
<evidence type="ECO:0000256" key="2">
    <source>
        <dbReference type="ARBA" id="ARBA00022898"/>
    </source>
</evidence>
<dbReference type="NCBIfam" id="TIGR00492">
    <property type="entry name" value="alr"/>
    <property type="match status" value="1"/>
</dbReference>
<comment type="pathway">
    <text evidence="4">Amino-acid biosynthesis; D-alanine biosynthesis; D-alanine from L-alanine: step 1/1.</text>
</comment>
<keyword evidence="7" id="KW-1185">Reference proteome</keyword>
<dbReference type="HAMAP" id="MF_01201">
    <property type="entry name" value="Ala_racemase"/>
    <property type="match status" value="1"/>
</dbReference>
<dbReference type="EMBL" id="BAAABV010000006">
    <property type="protein sequence ID" value="GAA0273400.1"/>
    <property type="molecule type" value="Genomic_DNA"/>
</dbReference>